<feature type="compositionally biased region" description="Pro residues" evidence="1">
    <location>
        <begin position="1"/>
        <end position="10"/>
    </location>
</feature>
<sequence length="131" mass="14181">METPSRPDPSPTRRRLPGSRSPLALARIQQVGGRSRCTCPPRRLAASRRWLPASRRHSAKSQGASHLTSRRPRPTGDPTPSPAPSLQAAIRQAPRRTAAAPPCLLPAGPLASRSRRTPHLRFFVPLRGGGI</sequence>
<evidence type="ECO:0000313" key="3">
    <source>
        <dbReference type="Proteomes" id="UP001341281"/>
    </source>
</evidence>
<proteinExistence type="predicted"/>
<evidence type="ECO:0000313" key="2">
    <source>
        <dbReference type="EMBL" id="WVZ86354.1"/>
    </source>
</evidence>
<protein>
    <submittedName>
        <fullName evidence="2">Uncharacterized protein</fullName>
    </submittedName>
</protein>
<reference evidence="2 3" key="1">
    <citation type="submission" date="2024-02" db="EMBL/GenBank/DDBJ databases">
        <title>High-quality chromosome-scale genome assembly of Pensacola bahiagrass (Paspalum notatum Flugge var. saurae).</title>
        <authorList>
            <person name="Vega J.M."/>
            <person name="Podio M."/>
            <person name="Orjuela J."/>
            <person name="Siena L.A."/>
            <person name="Pessino S.C."/>
            <person name="Combes M.C."/>
            <person name="Mariac C."/>
            <person name="Albertini E."/>
            <person name="Pupilli F."/>
            <person name="Ortiz J.P.A."/>
            <person name="Leblanc O."/>
        </authorList>
    </citation>
    <scope>NUCLEOTIDE SEQUENCE [LARGE SCALE GENOMIC DNA]</scope>
    <source>
        <strain evidence="2">R1</strain>
        <tissue evidence="2">Leaf</tissue>
    </source>
</reference>
<feature type="compositionally biased region" description="Low complexity" evidence="1">
    <location>
        <begin position="88"/>
        <end position="111"/>
    </location>
</feature>
<name>A0AAQ3U682_PASNO</name>
<dbReference type="EMBL" id="CP144751">
    <property type="protein sequence ID" value="WVZ86354.1"/>
    <property type="molecule type" value="Genomic_DNA"/>
</dbReference>
<accession>A0AAQ3U682</accession>
<keyword evidence="3" id="KW-1185">Reference proteome</keyword>
<gene>
    <name evidence="2" type="ORF">U9M48_033151</name>
</gene>
<dbReference type="AlphaFoldDB" id="A0AAQ3U682"/>
<evidence type="ECO:0000256" key="1">
    <source>
        <dbReference type="SAM" id="MobiDB-lite"/>
    </source>
</evidence>
<organism evidence="2 3">
    <name type="scientific">Paspalum notatum var. saurae</name>
    <dbReference type="NCBI Taxonomy" id="547442"/>
    <lineage>
        <taxon>Eukaryota</taxon>
        <taxon>Viridiplantae</taxon>
        <taxon>Streptophyta</taxon>
        <taxon>Embryophyta</taxon>
        <taxon>Tracheophyta</taxon>
        <taxon>Spermatophyta</taxon>
        <taxon>Magnoliopsida</taxon>
        <taxon>Liliopsida</taxon>
        <taxon>Poales</taxon>
        <taxon>Poaceae</taxon>
        <taxon>PACMAD clade</taxon>
        <taxon>Panicoideae</taxon>
        <taxon>Andropogonodae</taxon>
        <taxon>Paspaleae</taxon>
        <taxon>Paspalinae</taxon>
        <taxon>Paspalum</taxon>
    </lineage>
</organism>
<feature type="region of interest" description="Disordered" evidence="1">
    <location>
        <begin position="1"/>
        <end position="111"/>
    </location>
</feature>
<dbReference type="Proteomes" id="UP001341281">
    <property type="component" value="Chromosome 07"/>
</dbReference>